<evidence type="ECO:0000256" key="11">
    <source>
        <dbReference type="SAM" id="Phobius"/>
    </source>
</evidence>
<keyword evidence="4" id="KW-0547">Nucleotide-binding</keyword>
<evidence type="ECO:0000256" key="3">
    <source>
        <dbReference type="ARBA" id="ARBA00022679"/>
    </source>
</evidence>
<reference evidence="13 14" key="1">
    <citation type="submission" date="2019-02" db="EMBL/GenBank/DDBJ databases">
        <title>Deep-cultivation of Planctomycetes and their phenomic and genomic characterization uncovers novel biology.</title>
        <authorList>
            <person name="Wiegand S."/>
            <person name="Jogler M."/>
            <person name="Boedeker C."/>
            <person name="Pinto D."/>
            <person name="Vollmers J."/>
            <person name="Rivas-Marin E."/>
            <person name="Kohn T."/>
            <person name="Peeters S.H."/>
            <person name="Heuer A."/>
            <person name="Rast P."/>
            <person name="Oberbeckmann S."/>
            <person name="Bunk B."/>
            <person name="Jeske O."/>
            <person name="Meyerdierks A."/>
            <person name="Storesund J.E."/>
            <person name="Kallscheuer N."/>
            <person name="Luecker S."/>
            <person name="Lage O.M."/>
            <person name="Pohl T."/>
            <person name="Merkel B.J."/>
            <person name="Hornburger P."/>
            <person name="Mueller R.-W."/>
            <person name="Bruemmer F."/>
            <person name="Labrenz M."/>
            <person name="Spormann A.M."/>
            <person name="Op Den Camp H."/>
            <person name="Overmann J."/>
            <person name="Amann R."/>
            <person name="Jetten M.S.M."/>
            <person name="Mascher T."/>
            <person name="Medema M.H."/>
            <person name="Devos D.P."/>
            <person name="Kaster A.-K."/>
            <person name="Ovreas L."/>
            <person name="Rohde M."/>
            <person name="Galperin M.Y."/>
            <person name="Jogler C."/>
        </authorList>
    </citation>
    <scope>NUCLEOTIDE SEQUENCE [LARGE SCALE GENOMIC DNA]</scope>
    <source>
        <strain evidence="13 14">Poly51</strain>
    </source>
</reference>
<dbReference type="CDD" id="cd05387">
    <property type="entry name" value="BY-kinase"/>
    <property type="match status" value="1"/>
</dbReference>
<dbReference type="GO" id="GO:0005886">
    <property type="term" value="C:plasma membrane"/>
    <property type="evidence" value="ECO:0007669"/>
    <property type="project" value="TreeGrafter"/>
</dbReference>
<dbReference type="PANTHER" id="PTHR32309">
    <property type="entry name" value="TYROSINE-PROTEIN KINASE"/>
    <property type="match status" value="1"/>
</dbReference>
<sequence>MKVQQLTEPRFSDPSGAFAAPSEAEDKAVNIADAVWRYRWAVAIPVVVGAVCGLLIYLQLPETYRSTTRLMIESDNQAVLESKSGDVVGGVPGLDIVESQLFSDRVMATAFGNERMRPFQVEFESNLREFNEVAIKSLELEPEVDDLRTAQSVVALLHFESDVEELCQPVVQSFSESLQAYYNENYKSNRGDLINLIAKGMEQLHPKMLDLEARYREFRRDAPLAWDSEGIAINPHRERQLFLVGRRSEVVEKLREKAVEVAALESIIRESKSDPLLALNIIGELLGKSFSMPSTQGRLEDLQQGDAELAKNNLAQELVPLMIERNKFEAEYGPSHPSVKVLDSQLETMRSELKKLVEAKTSRVMELMSETLADPRERAVEAVSAVVLASKAQVELLNSQVRELDEQIAVERQSAAKLAQFEQENHAQLREIERTRELLDQLEEQMARVNLVEDERGTRVIELTAPSLAYKVGPSLIKTVGAGSILGILLGCGLAILLEKNANTFRDPDEIADILGVPVLTHIPFFKGKVKKSIKGDMNPYEKFDGSLAVVHMPASIPAEAIRSCRTSVFFELAGSGGKVIQVTSPLPGDGKSTIAGNLACSIAQSGKRTLVIDCDLRRPQLTDNFDMADQRGLTHVLNCECEPLDACHATPLRNLFVMPSGAIPANPAEALTLPEMGNMMEMLREKFDYILLDTPPLLVVTDPSITASLVDGVVVALRIRRKSRHNAKESLSILRSVHARILGIVINNSDEAGSSDGYRGYGYYRYGRHTSRYYRSGKAGKSQKQSQPLIISGRGSRTAPAAAQATQTAMGYEGHDDHLDS</sequence>
<evidence type="ECO:0000256" key="7">
    <source>
        <dbReference type="ARBA" id="ARBA00023137"/>
    </source>
</evidence>
<evidence type="ECO:0000256" key="1">
    <source>
        <dbReference type="ARBA" id="ARBA00007316"/>
    </source>
</evidence>
<keyword evidence="3 13" id="KW-0808">Transferase</keyword>
<keyword evidence="5 13" id="KW-0418">Kinase</keyword>
<keyword evidence="11" id="KW-0812">Transmembrane</keyword>
<keyword evidence="14" id="KW-1185">Reference proteome</keyword>
<dbReference type="NCBIfam" id="TIGR01007">
    <property type="entry name" value="eps_fam"/>
    <property type="match status" value="1"/>
</dbReference>
<dbReference type="SUPFAM" id="SSF52540">
    <property type="entry name" value="P-loop containing nucleoside triphosphate hydrolases"/>
    <property type="match status" value="1"/>
</dbReference>
<dbReference type="OrthoDB" id="9794577at2"/>
<dbReference type="Gene3D" id="3.40.50.300">
    <property type="entry name" value="P-loop containing nucleotide triphosphate hydrolases"/>
    <property type="match status" value="1"/>
</dbReference>
<dbReference type="GO" id="GO:0004715">
    <property type="term" value="F:non-membrane spanning protein tyrosine kinase activity"/>
    <property type="evidence" value="ECO:0007669"/>
    <property type="project" value="UniProtKB-EC"/>
</dbReference>
<evidence type="ECO:0000256" key="9">
    <source>
        <dbReference type="SAM" id="Coils"/>
    </source>
</evidence>
<dbReference type="InterPro" id="IPR050445">
    <property type="entry name" value="Bact_polysacc_biosynth/exp"/>
</dbReference>
<evidence type="ECO:0000256" key="8">
    <source>
        <dbReference type="ARBA" id="ARBA00051245"/>
    </source>
</evidence>
<feature type="domain" description="AAA" evidence="12">
    <location>
        <begin position="579"/>
        <end position="732"/>
    </location>
</feature>
<dbReference type="Proteomes" id="UP000318288">
    <property type="component" value="Unassembled WGS sequence"/>
</dbReference>
<dbReference type="InterPro" id="IPR025669">
    <property type="entry name" value="AAA_dom"/>
</dbReference>
<evidence type="ECO:0000256" key="6">
    <source>
        <dbReference type="ARBA" id="ARBA00022840"/>
    </source>
</evidence>
<organism evidence="13 14">
    <name type="scientific">Rubripirellula tenax</name>
    <dbReference type="NCBI Taxonomy" id="2528015"/>
    <lineage>
        <taxon>Bacteria</taxon>
        <taxon>Pseudomonadati</taxon>
        <taxon>Planctomycetota</taxon>
        <taxon>Planctomycetia</taxon>
        <taxon>Pirellulales</taxon>
        <taxon>Pirellulaceae</taxon>
        <taxon>Rubripirellula</taxon>
    </lineage>
</organism>
<keyword evidence="11" id="KW-0472">Membrane</keyword>
<dbReference type="EMBL" id="SJPW01000007">
    <property type="protein sequence ID" value="TWU47580.1"/>
    <property type="molecule type" value="Genomic_DNA"/>
</dbReference>
<gene>
    <name evidence="13" type="primary">ptk</name>
    <name evidence="13" type="ORF">Poly51_53800</name>
</gene>
<feature type="compositionally biased region" description="Low complexity" evidence="10">
    <location>
        <begin position="799"/>
        <end position="810"/>
    </location>
</feature>
<evidence type="ECO:0000256" key="4">
    <source>
        <dbReference type="ARBA" id="ARBA00022741"/>
    </source>
</evidence>
<comment type="similarity">
    <text evidence="1">Belongs to the CpsD/CapB family.</text>
</comment>
<accession>A0A5C6EG84</accession>
<dbReference type="InterPro" id="IPR027417">
    <property type="entry name" value="P-loop_NTPase"/>
</dbReference>
<evidence type="ECO:0000259" key="12">
    <source>
        <dbReference type="Pfam" id="PF13614"/>
    </source>
</evidence>
<comment type="caution">
    <text evidence="13">The sequence shown here is derived from an EMBL/GenBank/DDBJ whole genome shotgun (WGS) entry which is preliminary data.</text>
</comment>
<dbReference type="PANTHER" id="PTHR32309:SF13">
    <property type="entry name" value="FERRIC ENTEROBACTIN TRANSPORT PROTEIN FEPE"/>
    <property type="match status" value="1"/>
</dbReference>
<feature type="transmembrane region" description="Helical" evidence="11">
    <location>
        <begin position="40"/>
        <end position="60"/>
    </location>
</feature>
<evidence type="ECO:0000256" key="5">
    <source>
        <dbReference type="ARBA" id="ARBA00022777"/>
    </source>
</evidence>
<name>A0A5C6EG84_9BACT</name>
<keyword evidence="9" id="KW-0175">Coiled coil</keyword>
<evidence type="ECO:0000256" key="10">
    <source>
        <dbReference type="SAM" id="MobiDB-lite"/>
    </source>
</evidence>
<keyword evidence="11" id="KW-1133">Transmembrane helix</keyword>
<dbReference type="InterPro" id="IPR005702">
    <property type="entry name" value="Wzc-like_C"/>
</dbReference>
<dbReference type="EC" id="2.7.10.2" evidence="2"/>
<dbReference type="GO" id="GO:0005524">
    <property type="term" value="F:ATP binding"/>
    <property type="evidence" value="ECO:0007669"/>
    <property type="project" value="UniProtKB-KW"/>
</dbReference>
<proteinExistence type="inferred from homology"/>
<evidence type="ECO:0000256" key="2">
    <source>
        <dbReference type="ARBA" id="ARBA00011903"/>
    </source>
</evidence>
<keyword evidence="7" id="KW-0829">Tyrosine-protein kinase</keyword>
<protein>
    <recommendedName>
        <fullName evidence="2">non-specific protein-tyrosine kinase</fullName>
        <ecNumber evidence="2">2.7.10.2</ecNumber>
    </recommendedName>
</protein>
<evidence type="ECO:0000313" key="14">
    <source>
        <dbReference type="Proteomes" id="UP000318288"/>
    </source>
</evidence>
<evidence type="ECO:0000313" key="13">
    <source>
        <dbReference type="EMBL" id="TWU47580.1"/>
    </source>
</evidence>
<keyword evidence="6" id="KW-0067">ATP-binding</keyword>
<dbReference type="RefSeq" id="WP_146461495.1">
    <property type="nucleotide sequence ID" value="NZ_SJPW01000007.1"/>
</dbReference>
<comment type="catalytic activity">
    <reaction evidence="8">
        <text>L-tyrosyl-[protein] + ATP = O-phospho-L-tyrosyl-[protein] + ADP + H(+)</text>
        <dbReference type="Rhea" id="RHEA:10596"/>
        <dbReference type="Rhea" id="RHEA-COMP:10136"/>
        <dbReference type="Rhea" id="RHEA-COMP:20101"/>
        <dbReference type="ChEBI" id="CHEBI:15378"/>
        <dbReference type="ChEBI" id="CHEBI:30616"/>
        <dbReference type="ChEBI" id="CHEBI:46858"/>
        <dbReference type="ChEBI" id="CHEBI:61978"/>
        <dbReference type="ChEBI" id="CHEBI:456216"/>
        <dbReference type="EC" id="2.7.10.2"/>
    </reaction>
</comment>
<dbReference type="AlphaFoldDB" id="A0A5C6EG84"/>
<feature type="coiled-coil region" evidence="9">
    <location>
        <begin position="387"/>
        <end position="455"/>
    </location>
</feature>
<feature type="region of interest" description="Disordered" evidence="10">
    <location>
        <begin position="776"/>
        <end position="822"/>
    </location>
</feature>
<dbReference type="Pfam" id="PF13614">
    <property type="entry name" value="AAA_31"/>
    <property type="match status" value="1"/>
</dbReference>